<dbReference type="PROSITE" id="PS50088">
    <property type="entry name" value="ANK_REPEAT"/>
    <property type="match status" value="2"/>
</dbReference>
<dbReference type="AlphaFoldDB" id="A0A6G1HWT1"/>
<dbReference type="InterPro" id="IPR036770">
    <property type="entry name" value="Ankyrin_rpt-contain_sf"/>
</dbReference>
<name>A0A6G1HWT1_9PEZI</name>
<protein>
    <submittedName>
        <fullName evidence="5">Ankyrin</fullName>
    </submittedName>
</protein>
<sequence>MADPGNPPPATTSKPDPSQLPPEALDLAHKIFDLARNGDTAAVASYVDAGISANLTNDAGDTLLMLAAYHGHAETVTLLLERGADPNSLNDKGQSPIAGAVFKGHTEVVKALVKGGADSEAGRPSAADAAKIFKRDDLLKIIEEGKQPETG</sequence>
<dbReference type="PANTHER" id="PTHR24171:SF8">
    <property type="entry name" value="BRCA1-ASSOCIATED RING DOMAIN PROTEIN 1"/>
    <property type="match status" value="1"/>
</dbReference>
<dbReference type="GO" id="GO:0004842">
    <property type="term" value="F:ubiquitin-protein transferase activity"/>
    <property type="evidence" value="ECO:0007669"/>
    <property type="project" value="TreeGrafter"/>
</dbReference>
<gene>
    <name evidence="5" type="ORF">EJ06DRAFT_530183</name>
</gene>
<dbReference type="SMART" id="SM00248">
    <property type="entry name" value="ANK"/>
    <property type="match status" value="2"/>
</dbReference>
<accession>A0A6G1HWT1</accession>
<evidence type="ECO:0000256" key="2">
    <source>
        <dbReference type="ARBA" id="ARBA00023043"/>
    </source>
</evidence>
<evidence type="ECO:0000313" key="5">
    <source>
        <dbReference type="EMBL" id="KAF2400195.1"/>
    </source>
</evidence>
<keyword evidence="6" id="KW-1185">Reference proteome</keyword>
<dbReference type="PROSITE" id="PS50297">
    <property type="entry name" value="ANK_REP_REGION"/>
    <property type="match status" value="2"/>
</dbReference>
<dbReference type="OrthoDB" id="366390at2759"/>
<evidence type="ECO:0000313" key="6">
    <source>
        <dbReference type="Proteomes" id="UP000799640"/>
    </source>
</evidence>
<feature type="compositionally biased region" description="Pro residues" evidence="4">
    <location>
        <begin position="1"/>
        <end position="10"/>
    </location>
</feature>
<evidence type="ECO:0000256" key="3">
    <source>
        <dbReference type="PROSITE-ProRule" id="PRU00023"/>
    </source>
</evidence>
<dbReference type="EMBL" id="ML996695">
    <property type="protein sequence ID" value="KAF2400195.1"/>
    <property type="molecule type" value="Genomic_DNA"/>
</dbReference>
<dbReference type="SUPFAM" id="SSF48403">
    <property type="entry name" value="Ankyrin repeat"/>
    <property type="match status" value="1"/>
</dbReference>
<dbReference type="GO" id="GO:0085020">
    <property type="term" value="P:protein K6-linked ubiquitination"/>
    <property type="evidence" value="ECO:0007669"/>
    <property type="project" value="TreeGrafter"/>
</dbReference>
<feature type="repeat" description="ANK" evidence="3">
    <location>
        <begin position="92"/>
        <end position="124"/>
    </location>
</feature>
<evidence type="ECO:0000256" key="1">
    <source>
        <dbReference type="ARBA" id="ARBA00022737"/>
    </source>
</evidence>
<keyword evidence="1" id="KW-0677">Repeat</keyword>
<evidence type="ECO:0000256" key="4">
    <source>
        <dbReference type="SAM" id="MobiDB-lite"/>
    </source>
</evidence>
<proteinExistence type="predicted"/>
<dbReference type="Pfam" id="PF12796">
    <property type="entry name" value="Ank_2"/>
    <property type="match status" value="1"/>
</dbReference>
<dbReference type="InterPro" id="IPR002110">
    <property type="entry name" value="Ankyrin_rpt"/>
</dbReference>
<keyword evidence="2 3" id="KW-0040">ANK repeat</keyword>
<organism evidence="5 6">
    <name type="scientific">Trichodelitschia bisporula</name>
    <dbReference type="NCBI Taxonomy" id="703511"/>
    <lineage>
        <taxon>Eukaryota</taxon>
        <taxon>Fungi</taxon>
        <taxon>Dikarya</taxon>
        <taxon>Ascomycota</taxon>
        <taxon>Pezizomycotina</taxon>
        <taxon>Dothideomycetes</taxon>
        <taxon>Dothideomycetes incertae sedis</taxon>
        <taxon>Phaeotrichales</taxon>
        <taxon>Phaeotrichaceae</taxon>
        <taxon>Trichodelitschia</taxon>
    </lineage>
</organism>
<feature type="region of interest" description="Disordered" evidence="4">
    <location>
        <begin position="1"/>
        <end position="23"/>
    </location>
</feature>
<dbReference type="PANTHER" id="PTHR24171">
    <property type="entry name" value="ANKYRIN REPEAT DOMAIN-CONTAINING PROTEIN 39-RELATED"/>
    <property type="match status" value="1"/>
</dbReference>
<dbReference type="Gene3D" id="1.25.40.20">
    <property type="entry name" value="Ankyrin repeat-containing domain"/>
    <property type="match status" value="1"/>
</dbReference>
<feature type="repeat" description="ANK" evidence="3">
    <location>
        <begin position="59"/>
        <end position="91"/>
    </location>
</feature>
<dbReference type="Proteomes" id="UP000799640">
    <property type="component" value="Unassembled WGS sequence"/>
</dbReference>
<reference evidence="5" key="1">
    <citation type="journal article" date="2020" name="Stud. Mycol.">
        <title>101 Dothideomycetes genomes: a test case for predicting lifestyles and emergence of pathogens.</title>
        <authorList>
            <person name="Haridas S."/>
            <person name="Albert R."/>
            <person name="Binder M."/>
            <person name="Bloem J."/>
            <person name="Labutti K."/>
            <person name="Salamov A."/>
            <person name="Andreopoulos B."/>
            <person name="Baker S."/>
            <person name="Barry K."/>
            <person name="Bills G."/>
            <person name="Bluhm B."/>
            <person name="Cannon C."/>
            <person name="Castanera R."/>
            <person name="Culley D."/>
            <person name="Daum C."/>
            <person name="Ezra D."/>
            <person name="Gonzalez J."/>
            <person name="Henrissat B."/>
            <person name="Kuo A."/>
            <person name="Liang C."/>
            <person name="Lipzen A."/>
            <person name="Lutzoni F."/>
            <person name="Magnuson J."/>
            <person name="Mondo S."/>
            <person name="Nolan M."/>
            <person name="Ohm R."/>
            <person name="Pangilinan J."/>
            <person name="Park H.-J."/>
            <person name="Ramirez L."/>
            <person name="Alfaro M."/>
            <person name="Sun H."/>
            <person name="Tritt A."/>
            <person name="Yoshinaga Y."/>
            <person name="Zwiers L.-H."/>
            <person name="Turgeon B."/>
            <person name="Goodwin S."/>
            <person name="Spatafora J."/>
            <person name="Crous P."/>
            <person name="Grigoriev I."/>
        </authorList>
    </citation>
    <scope>NUCLEOTIDE SEQUENCE</scope>
    <source>
        <strain evidence="5">CBS 262.69</strain>
    </source>
</reference>